<keyword evidence="2" id="KW-1185">Reference proteome</keyword>
<dbReference type="STRING" id="765257.A0A0C9ZWW6"/>
<reference evidence="1 2" key="1">
    <citation type="submission" date="2014-04" db="EMBL/GenBank/DDBJ databases">
        <authorList>
            <consortium name="DOE Joint Genome Institute"/>
            <person name="Kuo A."/>
            <person name="Kohler A."/>
            <person name="Costa M.D."/>
            <person name="Nagy L.G."/>
            <person name="Floudas D."/>
            <person name="Copeland A."/>
            <person name="Barry K.W."/>
            <person name="Cichocki N."/>
            <person name="Veneault-Fourrey C."/>
            <person name="LaButti K."/>
            <person name="Lindquist E.A."/>
            <person name="Lipzen A."/>
            <person name="Lundell T."/>
            <person name="Morin E."/>
            <person name="Murat C."/>
            <person name="Sun H."/>
            <person name="Tunlid A."/>
            <person name="Henrissat B."/>
            <person name="Grigoriev I.V."/>
            <person name="Hibbett D.S."/>
            <person name="Martin F."/>
            <person name="Nordberg H.P."/>
            <person name="Cantor M.N."/>
            <person name="Hua S.X."/>
        </authorList>
    </citation>
    <scope>NUCLEOTIDE SEQUENCE [LARGE SCALE GENOMIC DNA]</scope>
    <source>
        <strain evidence="1 2">441</strain>
    </source>
</reference>
<feature type="non-terminal residue" evidence="1">
    <location>
        <position position="1"/>
    </location>
</feature>
<dbReference type="AlphaFoldDB" id="A0A0C9ZWW6"/>
<dbReference type="OrthoDB" id="3232986at2759"/>
<organism evidence="1 2">
    <name type="scientific">Pisolithus microcarpus 441</name>
    <dbReference type="NCBI Taxonomy" id="765257"/>
    <lineage>
        <taxon>Eukaryota</taxon>
        <taxon>Fungi</taxon>
        <taxon>Dikarya</taxon>
        <taxon>Basidiomycota</taxon>
        <taxon>Agaricomycotina</taxon>
        <taxon>Agaricomycetes</taxon>
        <taxon>Agaricomycetidae</taxon>
        <taxon>Boletales</taxon>
        <taxon>Sclerodermatineae</taxon>
        <taxon>Pisolithaceae</taxon>
        <taxon>Pisolithus</taxon>
    </lineage>
</organism>
<protein>
    <submittedName>
        <fullName evidence="1">Uncharacterized protein</fullName>
    </submittedName>
</protein>
<evidence type="ECO:0000313" key="1">
    <source>
        <dbReference type="EMBL" id="KIK24153.1"/>
    </source>
</evidence>
<accession>A0A0C9ZWW6</accession>
<reference evidence="2" key="2">
    <citation type="submission" date="2015-01" db="EMBL/GenBank/DDBJ databases">
        <title>Evolutionary Origins and Diversification of the Mycorrhizal Mutualists.</title>
        <authorList>
            <consortium name="DOE Joint Genome Institute"/>
            <consortium name="Mycorrhizal Genomics Consortium"/>
            <person name="Kohler A."/>
            <person name="Kuo A."/>
            <person name="Nagy L.G."/>
            <person name="Floudas D."/>
            <person name="Copeland A."/>
            <person name="Barry K.W."/>
            <person name="Cichocki N."/>
            <person name="Veneault-Fourrey C."/>
            <person name="LaButti K."/>
            <person name="Lindquist E.A."/>
            <person name="Lipzen A."/>
            <person name="Lundell T."/>
            <person name="Morin E."/>
            <person name="Murat C."/>
            <person name="Riley R."/>
            <person name="Ohm R."/>
            <person name="Sun H."/>
            <person name="Tunlid A."/>
            <person name="Henrissat B."/>
            <person name="Grigoriev I.V."/>
            <person name="Hibbett D.S."/>
            <person name="Martin F."/>
        </authorList>
    </citation>
    <scope>NUCLEOTIDE SEQUENCE [LARGE SCALE GENOMIC DNA]</scope>
    <source>
        <strain evidence="2">441</strain>
    </source>
</reference>
<feature type="non-terminal residue" evidence="1">
    <location>
        <position position="175"/>
    </location>
</feature>
<dbReference type="HOGENOM" id="CLU_006344_12_2_1"/>
<sequence length="175" mass="19544">HRMSWDHDVKWCKCALGSEELDFRFSLLPPITGLRQFKSGITKLKQVGGCTQHDIQRYLVIVIAGAAHPDVIAVVHTLTEFCYLAQAPVITEEGCEKIAVALAEFHHYKQAIIDGGLRRGDQSGSILEHWEIPKLELLQSVVPSISQVTLVLQWSADTMEHAHIEVIKDPASRTN</sequence>
<dbReference type="EMBL" id="KN833719">
    <property type="protein sequence ID" value="KIK24153.1"/>
    <property type="molecule type" value="Genomic_DNA"/>
</dbReference>
<name>A0A0C9ZWW6_9AGAM</name>
<proteinExistence type="predicted"/>
<dbReference type="Proteomes" id="UP000054018">
    <property type="component" value="Unassembled WGS sequence"/>
</dbReference>
<evidence type="ECO:0000313" key="2">
    <source>
        <dbReference type="Proteomes" id="UP000054018"/>
    </source>
</evidence>
<gene>
    <name evidence="1" type="ORF">PISMIDRAFT_83896</name>
</gene>